<keyword evidence="1" id="KW-0812">Transmembrane</keyword>
<dbReference type="EMBL" id="UPXZ01000039">
    <property type="protein sequence ID" value="VBB48029.1"/>
    <property type="molecule type" value="Genomic_DNA"/>
</dbReference>
<dbReference type="InterPro" id="IPR011642">
    <property type="entry name" value="Gate_dom"/>
</dbReference>
<gene>
    <name evidence="3" type="ORF">TRIP_D440047</name>
</gene>
<keyword evidence="1" id="KW-1133">Transmembrane helix</keyword>
<name>A0A653AJ03_9BACT</name>
<organism evidence="3">
    <name type="scientific">uncultured Paludibacter sp</name>
    <dbReference type="NCBI Taxonomy" id="497635"/>
    <lineage>
        <taxon>Bacteria</taxon>
        <taxon>Pseudomonadati</taxon>
        <taxon>Bacteroidota</taxon>
        <taxon>Bacteroidia</taxon>
        <taxon>Bacteroidales</taxon>
        <taxon>Paludibacteraceae</taxon>
        <taxon>Paludibacter</taxon>
        <taxon>environmental samples</taxon>
    </lineage>
</organism>
<feature type="transmembrane region" description="Helical" evidence="1">
    <location>
        <begin position="223"/>
        <end position="244"/>
    </location>
</feature>
<feature type="transmembrane region" description="Helical" evidence="1">
    <location>
        <begin position="66"/>
        <end position="84"/>
    </location>
</feature>
<proteinExistence type="predicted"/>
<protein>
    <recommendedName>
        <fullName evidence="2">Nucleoside transporter/FeoB GTPase Gate domain-containing protein</fullName>
    </recommendedName>
</protein>
<feature type="transmembrane region" description="Helical" evidence="1">
    <location>
        <begin position="122"/>
        <end position="140"/>
    </location>
</feature>
<feature type="transmembrane region" description="Helical" evidence="1">
    <location>
        <begin position="29"/>
        <end position="54"/>
    </location>
</feature>
<reference evidence="3" key="1">
    <citation type="submission" date="2018-07" db="EMBL/GenBank/DDBJ databases">
        <authorList>
            <consortium name="Genoscope - CEA"/>
            <person name="William W."/>
        </authorList>
    </citation>
    <scope>NUCLEOTIDE SEQUENCE</scope>
    <source>
        <strain evidence="3">IK1</strain>
    </source>
</reference>
<dbReference type="AlphaFoldDB" id="A0A653AJ03"/>
<dbReference type="Pfam" id="PF07670">
    <property type="entry name" value="Gate"/>
    <property type="match status" value="1"/>
</dbReference>
<feature type="transmembrane region" description="Helical" evidence="1">
    <location>
        <begin position="170"/>
        <end position="191"/>
    </location>
</feature>
<feature type="domain" description="Nucleoside transporter/FeoB GTPase Gate" evidence="2">
    <location>
        <begin position="24"/>
        <end position="105"/>
    </location>
</feature>
<keyword evidence="1" id="KW-0472">Membrane</keyword>
<evidence type="ECO:0000259" key="2">
    <source>
        <dbReference type="Pfam" id="PF07670"/>
    </source>
</evidence>
<feature type="transmembrane region" description="Helical" evidence="1">
    <location>
        <begin position="285"/>
        <end position="306"/>
    </location>
</feature>
<sequence length="318" mass="35720">MNSILEKIKSAVISALPKAKKTTIWILKIIIPVSLFVNLLQYFGVIAVIAQFLTPVFSHIGLPGESAIVFITSIFLPLYAPIAIATTLSLGIREITILAVMCLISHNMIVETAIQKKVGSNYFVMFTVRLVSSFIAAFFLNKLLPFHMQGAMAAEKAIHFQSIWQMLSTWAVSTFWLILKIWLIIAGLIILQNILKEFNLLDKISGIFAPFMGVMGLSKESSFLWFVAHLLGLTYGSAVILNSVDTKEISLEDADLLNYHIAVNHSTLEDTLLFVAIGVPAGWMIFPRFVLAIFIVWMVRLVHFLFKKRKEVVYIQNR</sequence>
<accession>A0A653AJ03</accession>
<evidence type="ECO:0000313" key="3">
    <source>
        <dbReference type="EMBL" id="VBB48029.1"/>
    </source>
</evidence>
<evidence type="ECO:0000256" key="1">
    <source>
        <dbReference type="SAM" id="Phobius"/>
    </source>
</evidence>